<gene>
    <name evidence="1" type="ORF">GURASL_22810</name>
</gene>
<dbReference type="Proteomes" id="UP001317705">
    <property type="component" value="Chromosome"/>
</dbReference>
<evidence type="ECO:0000313" key="1">
    <source>
        <dbReference type="EMBL" id="BDV43358.1"/>
    </source>
</evidence>
<dbReference type="EMBL" id="AP027151">
    <property type="protein sequence ID" value="BDV43358.1"/>
    <property type="molecule type" value="Genomic_DNA"/>
</dbReference>
<accession>A0ABN6VSL8</accession>
<evidence type="ECO:0000313" key="2">
    <source>
        <dbReference type="Proteomes" id="UP001317705"/>
    </source>
</evidence>
<protein>
    <submittedName>
        <fullName evidence="1">Uncharacterized protein</fullName>
    </submittedName>
</protein>
<name>A0ABN6VSL8_9BACT</name>
<keyword evidence="2" id="KW-1185">Reference proteome</keyword>
<proteinExistence type="predicted"/>
<organism evidence="1 2">
    <name type="scientific">Geotalea uraniireducens</name>
    <dbReference type="NCBI Taxonomy" id="351604"/>
    <lineage>
        <taxon>Bacteria</taxon>
        <taxon>Pseudomonadati</taxon>
        <taxon>Thermodesulfobacteriota</taxon>
        <taxon>Desulfuromonadia</taxon>
        <taxon>Geobacterales</taxon>
        <taxon>Geobacteraceae</taxon>
        <taxon>Geotalea</taxon>
    </lineage>
</organism>
<sequence length="115" mass="13039">MDITDIKGKAFLQFPTNHVPAFILTLEPGLKIKNHDTAGCIRQGNRDTPRRGEQLIGCLLHDIYERSGLEDIRFSMQYPQDFGRERGATLCQKLWGAQPTTDPDHLHTVLGNFHP</sequence>
<reference evidence="1 2" key="1">
    <citation type="submission" date="2022-12" db="EMBL/GenBank/DDBJ databases">
        <title>Polyphasic characterization of Geotalea uranireducens NIT-SL11 newly isolated from a complex of sewage sludge and microbially reduced graphene oxide.</title>
        <authorList>
            <person name="Xie L."/>
            <person name="Yoshida N."/>
            <person name="Meng L."/>
        </authorList>
    </citation>
    <scope>NUCLEOTIDE SEQUENCE [LARGE SCALE GENOMIC DNA]</scope>
    <source>
        <strain evidence="1 2">NIT-SL11</strain>
    </source>
</reference>